<feature type="compositionally biased region" description="Pro residues" evidence="2">
    <location>
        <begin position="594"/>
        <end position="603"/>
    </location>
</feature>
<keyword evidence="4" id="KW-1185">Reference proteome</keyword>
<sequence length="1378" mass="157054">MAADPGTGAWKCYDCNMRFGNPSLLQKHKGRFCVGGQLGDPDLLLLRKGLYDHETPEPKPPPEIPEPDTPRYNPHNDPKVQMLAENHGRQMEFLHGKNKELERQREEIRRRLEDLGRRPPEKKDNSHEELLRELREQEERNQRLLEELRRQLMEARRPMNIVRTQEHMTAGRQQSPPKKNFIYPLYYGNSLVAEIVAVRQAYMQNGGNDPDILAQLAQMQAEAQAIEDAMRNAQQKQPRGKKTTTNITANFSSLELENERLVRQLQLLQEQKIIASNRRHDTHREDELEYEIKRMQRDHLRKMYELQREIERLRQEQLVERMRLEMQAQQHPTKIILQQPQEVHQAPPPPQIIHVPAQAPAPAPAQIQYAAAPAPRLQTVPAAGGPYVDLNMMDAAPYDQYAGFVIFYDFILNLDPSITAVRLLVGLHNMAQKLGEPSVLPMVYTEPATSPNYAHTVSNAVIGARQPVPRCPPQADLGIVAELQAAGAPGSNHDPTRLITRAWTKIPLFNGNGSLLAGRFKLRLRCSPIKPYIPFGELDTIAQYGDGEVYYRIVHYRDASLQSLATISAANCDLYQPAPVNGVLPLFFSPRLIPPPPSTTPPDTPREFLSPQSRRSRTSNLPRIGTMNSAEPIIGFQVDRVKQSELGEGKVRLTAYYVSTGKVVQSATSPVTCSTTAVKANFKFGYHVFGQQEALFHDVQLQGDMLLIARFYLKKRPQDAAEDMFMEPSAQEASLYDEESLVAWTALPLVLCANNELSARGRRDFDPSMMKMNTGTKILKLFQPPVPEPTRIPLQDVNFNRDWRRYRKATLKIHIFQGQPRPGSLTPSEMSDDNEEVLPEFAWLPMDRRQPPMEPFLTGDGFDIYLDGCRYLPDSVTFSRVAGRILDRRYEVHGKDLSSSVKLDSDIYNPVYEHKEEFREPSIPPSATLLLKVYTIDNHYRNLTVVGYATLNVFVETGTEKQPSVDKGGLQVSLNEGCHQLRLFNQGPNGVDPFTEACLRDGNVRIIPCASLLVRLYKVPRGPKGKPLESCKVSQADWARLGLWHPRPKYSDRIYISDKCTPLRGETKMFHYMIRRRPITVRESVAMNAKAKDSFLRSDKNMEQYIRNQLTKSMDSRPLDQDLNLIAQFSPKHGIKFALDSAVNLPWSNFTHAHICLNPPGAFYMGTPHATYDKLTFTEKLDPRSTHSSPAWRDGYKHFPRRSFHRFLTIIVHLQEIFVTSTRDNYKYGLLEQAWTAVQVFKDKYAYTSTFQLPLFSGGPSQQMLKQLAREPCKEWMERNIRSGSIKLIEGASVFSRLCDARRDDELIYDAPNSRLVEINTDYVPRGLEGVYTREKAGRPLESLVPHGKNPEQFLDGLATKFKSLVYKLYEEGNVNNN</sequence>
<evidence type="ECO:0008006" key="5">
    <source>
        <dbReference type="Google" id="ProtNLM"/>
    </source>
</evidence>
<accession>A0AAN9B7L3</accession>
<feature type="region of interest" description="Disordered" evidence="2">
    <location>
        <begin position="594"/>
        <end position="624"/>
    </location>
</feature>
<evidence type="ECO:0000256" key="2">
    <source>
        <dbReference type="SAM" id="MobiDB-lite"/>
    </source>
</evidence>
<name>A0AAN9B7L3_9CAEN</name>
<organism evidence="3 4">
    <name type="scientific">Littorina saxatilis</name>
    <dbReference type="NCBI Taxonomy" id="31220"/>
    <lineage>
        <taxon>Eukaryota</taxon>
        <taxon>Metazoa</taxon>
        <taxon>Spiralia</taxon>
        <taxon>Lophotrochozoa</taxon>
        <taxon>Mollusca</taxon>
        <taxon>Gastropoda</taxon>
        <taxon>Caenogastropoda</taxon>
        <taxon>Littorinimorpha</taxon>
        <taxon>Littorinoidea</taxon>
        <taxon>Littorinidae</taxon>
        <taxon>Littorina</taxon>
    </lineage>
</organism>
<feature type="region of interest" description="Disordered" evidence="2">
    <location>
        <begin position="52"/>
        <end position="77"/>
    </location>
</feature>
<proteinExistence type="predicted"/>
<evidence type="ECO:0000313" key="4">
    <source>
        <dbReference type="Proteomes" id="UP001374579"/>
    </source>
</evidence>
<dbReference type="PANTHER" id="PTHR33820:SF2">
    <property type="entry name" value="COILED-COIL DOMAIN-CONTAINING PROTEIN 17"/>
    <property type="match status" value="1"/>
</dbReference>
<comment type="caution">
    <text evidence="3">The sequence shown here is derived from an EMBL/GenBank/DDBJ whole genome shotgun (WGS) entry which is preliminary data.</text>
</comment>
<gene>
    <name evidence="3" type="ORF">V1264_023086</name>
</gene>
<evidence type="ECO:0000256" key="1">
    <source>
        <dbReference type="SAM" id="Coils"/>
    </source>
</evidence>
<protein>
    <recommendedName>
        <fullName evidence="5">Coiled-coil domain-containing protein 17</fullName>
    </recommendedName>
</protein>
<dbReference type="InterPro" id="IPR038800">
    <property type="entry name" value="CCDC17"/>
</dbReference>
<feature type="coiled-coil region" evidence="1">
    <location>
        <begin position="84"/>
        <end position="155"/>
    </location>
</feature>
<reference evidence="3 4" key="1">
    <citation type="submission" date="2024-02" db="EMBL/GenBank/DDBJ databases">
        <title>Chromosome-scale genome assembly of the rough periwinkle Littorina saxatilis.</title>
        <authorList>
            <person name="De Jode A."/>
            <person name="Faria R."/>
            <person name="Formenti G."/>
            <person name="Sims Y."/>
            <person name="Smith T.P."/>
            <person name="Tracey A."/>
            <person name="Wood J.M.D."/>
            <person name="Zagrodzka Z.B."/>
            <person name="Johannesson K."/>
            <person name="Butlin R.K."/>
            <person name="Leder E.H."/>
        </authorList>
    </citation>
    <scope>NUCLEOTIDE SEQUENCE [LARGE SCALE GENOMIC DNA]</scope>
    <source>
        <strain evidence="3">Snail1</strain>
        <tissue evidence="3">Muscle</tissue>
    </source>
</reference>
<dbReference type="Proteomes" id="UP001374579">
    <property type="component" value="Unassembled WGS sequence"/>
</dbReference>
<keyword evidence="1" id="KW-0175">Coiled coil</keyword>
<feature type="compositionally biased region" description="Polar residues" evidence="2">
    <location>
        <begin position="610"/>
        <end position="624"/>
    </location>
</feature>
<feature type="coiled-coil region" evidence="1">
    <location>
        <begin position="216"/>
        <end position="316"/>
    </location>
</feature>
<dbReference type="PANTHER" id="PTHR33820">
    <property type="entry name" value="COILED-COIL DOMAIN-CONTAINING PROTEIN 17"/>
    <property type="match status" value="1"/>
</dbReference>
<evidence type="ECO:0000313" key="3">
    <source>
        <dbReference type="EMBL" id="KAK7100086.1"/>
    </source>
</evidence>
<dbReference type="EMBL" id="JBAMIC010000011">
    <property type="protein sequence ID" value="KAK7100086.1"/>
    <property type="molecule type" value="Genomic_DNA"/>
</dbReference>